<dbReference type="GO" id="GO:0043066">
    <property type="term" value="P:negative regulation of apoptotic process"/>
    <property type="evidence" value="ECO:0000318"/>
    <property type="project" value="GO_Central"/>
</dbReference>
<reference evidence="15 16" key="1">
    <citation type="journal article" date="2007" name="Science">
        <title>Sea anemone genome reveals ancestral eumetazoan gene repertoire and genomic organization.</title>
        <authorList>
            <person name="Putnam N.H."/>
            <person name="Srivastava M."/>
            <person name="Hellsten U."/>
            <person name="Dirks B."/>
            <person name="Chapman J."/>
            <person name="Salamov A."/>
            <person name="Terry A."/>
            <person name="Shapiro H."/>
            <person name="Lindquist E."/>
            <person name="Kapitonov V.V."/>
            <person name="Jurka J."/>
            <person name="Genikhovich G."/>
            <person name="Grigoriev I.V."/>
            <person name="Lucas S.M."/>
            <person name="Steele R.E."/>
            <person name="Finnerty J.R."/>
            <person name="Technau U."/>
            <person name="Martindale M.Q."/>
            <person name="Rokhsar D.S."/>
        </authorList>
    </citation>
    <scope>NUCLEOTIDE SEQUENCE [LARGE SCALE GENOMIC DNA]</scope>
    <source>
        <strain evidence="16">CH2 X CH6</strain>
    </source>
</reference>
<keyword evidence="9" id="KW-1035">Host cytoplasm</keyword>
<organism evidence="15 16">
    <name type="scientific">Nematostella vectensis</name>
    <name type="common">Starlet sea anemone</name>
    <dbReference type="NCBI Taxonomy" id="45351"/>
    <lineage>
        <taxon>Eukaryota</taxon>
        <taxon>Metazoa</taxon>
        <taxon>Cnidaria</taxon>
        <taxon>Anthozoa</taxon>
        <taxon>Hexacorallia</taxon>
        <taxon>Actiniaria</taxon>
        <taxon>Edwardsiidae</taxon>
        <taxon>Nematostella</taxon>
    </lineage>
</organism>
<dbReference type="PANTHER" id="PTHR22984">
    <property type="entry name" value="SERINE/THREONINE-PROTEIN KINASE PIM"/>
    <property type="match status" value="1"/>
</dbReference>
<dbReference type="Proteomes" id="UP000001593">
    <property type="component" value="Unassembled WGS sequence"/>
</dbReference>
<evidence type="ECO:0000256" key="3">
    <source>
        <dbReference type="ARBA" id="ARBA00016885"/>
    </source>
</evidence>
<evidence type="ECO:0000256" key="1">
    <source>
        <dbReference type="ARBA" id="ARBA00004192"/>
    </source>
</evidence>
<dbReference type="PROSITE" id="PS00107">
    <property type="entry name" value="PROTEIN_KINASE_ATP"/>
    <property type="match status" value="1"/>
</dbReference>
<dbReference type="GO" id="GO:0005737">
    <property type="term" value="C:cytoplasm"/>
    <property type="evidence" value="ECO:0000318"/>
    <property type="project" value="GO_Central"/>
</dbReference>
<keyword evidence="7" id="KW-0418">Kinase</keyword>
<evidence type="ECO:0000256" key="12">
    <source>
        <dbReference type="PROSITE-ProRule" id="PRU10141"/>
    </source>
</evidence>
<dbReference type="Pfam" id="PF00069">
    <property type="entry name" value="Pkinase"/>
    <property type="match status" value="1"/>
</dbReference>
<dbReference type="eggNOG" id="KOG0583">
    <property type="taxonomic scope" value="Eukaryota"/>
</dbReference>
<evidence type="ECO:0000256" key="6">
    <source>
        <dbReference type="ARBA" id="ARBA00022741"/>
    </source>
</evidence>
<dbReference type="GO" id="GO:0030430">
    <property type="term" value="C:host cell cytoplasm"/>
    <property type="evidence" value="ECO:0007669"/>
    <property type="project" value="UniProtKB-SubCell"/>
</dbReference>
<comment type="catalytic activity">
    <reaction evidence="11">
        <text>L-seryl-[protein] + ATP = O-phospho-L-seryl-[protein] + ADP + H(+)</text>
        <dbReference type="Rhea" id="RHEA:17989"/>
        <dbReference type="Rhea" id="RHEA-COMP:9863"/>
        <dbReference type="Rhea" id="RHEA-COMP:11604"/>
        <dbReference type="ChEBI" id="CHEBI:15378"/>
        <dbReference type="ChEBI" id="CHEBI:29999"/>
        <dbReference type="ChEBI" id="CHEBI:30616"/>
        <dbReference type="ChEBI" id="CHEBI:83421"/>
        <dbReference type="ChEBI" id="CHEBI:456216"/>
        <dbReference type="EC" id="2.7.11.1"/>
    </reaction>
</comment>
<dbReference type="HOGENOM" id="CLU_747186_0_0_1"/>
<dbReference type="GO" id="GO:0007346">
    <property type="term" value="P:regulation of mitotic cell cycle"/>
    <property type="evidence" value="ECO:0000318"/>
    <property type="project" value="GO_Central"/>
</dbReference>
<evidence type="ECO:0000256" key="7">
    <source>
        <dbReference type="ARBA" id="ARBA00022777"/>
    </source>
</evidence>
<evidence type="ECO:0000256" key="13">
    <source>
        <dbReference type="RuleBase" id="RU000304"/>
    </source>
</evidence>
<dbReference type="InterPro" id="IPR011009">
    <property type="entry name" value="Kinase-like_dom_sf"/>
</dbReference>
<dbReference type="InParanoid" id="A7T5T0"/>
<evidence type="ECO:0000256" key="4">
    <source>
        <dbReference type="ARBA" id="ARBA00022527"/>
    </source>
</evidence>
<dbReference type="PANTHER" id="PTHR22984:SF25">
    <property type="entry name" value="PROTEIN KINASE DOMAIN-CONTAINING PROTEIN"/>
    <property type="match status" value="1"/>
</dbReference>
<gene>
    <name evidence="15" type="ORF">NEMVEDRAFT_v1g222708</name>
</gene>
<evidence type="ECO:0000256" key="9">
    <source>
        <dbReference type="ARBA" id="ARBA00023200"/>
    </source>
</evidence>
<feature type="non-terminal residue" evidence="15">
    <location>
        <position position="371"/>
    </location>
</feature>
<dbReference type="Gene3D" id="1.10.510.10">
    <property type="entry name" value="Transferase(Phosphotransferase) domain 1"/>
    <property type="match status" value="1"/>
</dbReference>
<dbReference type="GO" id="GO:0004674">
    <property type="term" value="F:protein serine/threonine kinase activity"/>
    <property type="evidence" value="ECO:0000318"/>
    <property type="project" value="GO_Central"/>
</dbReference>
<dbReference type="InterPro" id="IPR000719">
    <property type="entry name" value="Prot_kinase_dom"/>
</dbReference>
<comment type="subcellular location">
    <subcellularLocation>
        <location evidence="1">Host cytoplasm</location>
    </subcellularLocation>
</comment>
<feature type="domain" description="Protein kinase" evidence="14">
    <location>
        <begin position="14"/>
        <end position="371"/>
    </location>
</feature>
<comment type="similarity">
    <text evidence="13">Belongs to the protein kinase superfamily.</text>
</comment>
<keyword evidence="5" id="KW-0808">Transferase</keyword>
<evidence type="ECO:0000256" key="10">
    <source>
        <dbReference type="ARBA" id="ARBA00047899"/>
    </source>
</evidence>
<comment type="catalytic activity">
    <reaction evidence="10">
        <text>L-threonyl-[protein] + ATP = O-phospho-L-threonyl-[protein] + ADP + H(+)</text>
        <dbReference type="Rhea" id="RHEA:46608"/>
        <dbReference type="Rhea" id="RHEA-COMP:11060"/>
        <dbReference type="Rhea" id="RHEA-COMP:11605"/>
        <dbReference type="ChEBI" id="CHEBI:15378"/>
        <dbReference type="ChEBI" id="CHEBI:30013"/>
        <dbReference type="ChEBI" id="CHEBI:30616"/>
        <dbReference type="ChEBI" id="CHEBI:61977"/>
        <dbReference type="ChEBI" id="CHEBI:456216"/>
        <dbReference type="EC" id="2.7.11.1"/>
    </reaction>
</comment>
<evidence type="ECO:0000256" key="8">
    <source>
        <dbReference type="ARBA" id="ARBA00022840"/>
    </source>
</evidence>
<dbReference type="EC" id="2.7.11.1" evidence="2"/>
<feature type="binding site" evidence="12">
    <location>
        <position position="51"/>
    </location>
    <ligand>
        <name>ATP</name>
        <dbReference type="ChEBI" id="CHEBI:30616"/>
    </ligand>
</feature>
<accession>A7T5T0</accession>
<keyword evidence="4 13" id="KW-0723">Serine/threonine-protein kinase</keyword>
<proteinExistence type="inferred from homology"/>
<keyword evidence="6 12" id="KW-0547">Nucleotide-binding</keyword>
<dbReference type="InterPro" id="IPR008271">
    <property type="entry name" value="Ser/Thr_kinase_AS"/>
</dbReference>
<dbReference type="SMART" id="SM00220">
    <property type="entry name" value="S_TKc"/>
    <property type="match status" value="1"/>
</dbReference>
<evidence type="ECO:0000259" key="14">
    <source>
        <dbReference type="PROSITE" id="PS50011"/>
    </source>
</evidence>
<dbReference type="Gene3D" id="3.30.200.20">
    <property type="entry name" value="Phosphorylase Kinase, domain 1"/>
    <property type="match status" value="1"/>
</dbReference>
<evidence type="ECO:0000313" key="15">
    <source>
        <dbReference type="EMBL" id="EDO28682.1"/>
    </source>
</evidence>
<evidence type="ECO:0000256" key="5">
    <source>
        <dbReference type="ARBA" id="ARBA00022679"/>
    </source>
</evidence>
<keyword evidence="16" id="KW-1185">Reference proteome</keyword>
<evidence type="ECO:0000256" key="2">
    <source>
        <dbReference type="ARBA" id="ARBA00012513"/>
    </source>
</evidence>
<dbReference type="STRING" id="45351.A7T5T0"/>
<name>A7T5T0_NEMVE</name>
<keyword evidence="8 12" id="KW-0067">ATP-binding</keyword>
<dbReference type="FunFam" id="1.10.510.10:FF:002168">
    <property type="match status" value="1"/>
</dbReference>
<dbReference type="EMBL" id="DS471281">
    <property type="protein sequence ID" value="EDO28682.1"/>
    <property type="molecule type" value="Genomic_DNA"/>
</dbReference>
<dbReference type="PROSITE" id="PS00108">
    <property type="entry name" value="PROTEIN_KINASE_ST"/>
    <property type="match status" value="1"/>
</dbReference>
<dbReference type="InterPro" id="IPR017441">
    <property type="entry name" value="Protein_kinase_ATP_BS"/>
</dbReference>
<dbReference type="InterPro" id="IPR051138">
    <property type="entry name" value="PIM_Ser/Thr_kinase"/>
</dbReference>
<dbReference type="PROSITE" id="PS50011">
    <property type="entry name" value="PROTEIN_KINASE_DOM"/>
    <property type="match status" value="1"/>
</dbReference>
<dbReference type="SUPFAM" id="SSF56112">
    <property type="entry name" value="Protein kinase-like (PK-like)"/>
    <property type="match status" value="1"/>
</dbReference>
<evidence type="ECO:0000313" key="16">
    <source>
        <dbReference type="Proteomes" id="UP000001593"/>
    </source>
</evidence>
<sequence length="371" mass="41283">IDVAITDEELRREYCLGAELGQGGYGKVVKADKIVRWRRFKRPKTAPVAIKYMPDDAHVAMSRLKDRIIPTEVRYLRKCHHVNIIELLAHYTMLDNEQTSRHVIVMERPAHCLDLFSFLQIQPQGRVKEKVARKIFRDVMRGVDYLDKRGILHNDIKPENILLEVEPADKSSKRPRCSERKSAAFPAIAGPSVEHASASGASSIERAVANIPKVIRAKLIDFGFATGRNADPKVSKFRGIFTLKGGGEGFLNGTYDYTKLQGIFTLKGGGEGFLNGTYDYTKLQGIFTLKGGGEGFLNGTYDYTKLQGIFTLKGGGEGFLNGTYDYTKLQGGGEGFLNGTYDYTKLQEKNKTSRNNNAGFCHTQSLQATPN</sequence>
<dbReference type="PhylomeDB" id="A7T5T0"/>
<dbReference type="GO" id="GO:0005524">
    <property type="term" value="F:ATP binding"/>
    <property type="evidence" value="ECO:0007669"/>
    <property type="project" value="UniProtKB-UniRule"/>
</dbReference>
<protein>
    <recommendedName>
        <fullName evidence="3">Serine/threonine-protein kinase 1</fullName>
        <ecNumber evidence="2">2.7.11.1</ecNumber>
    </recommendedName>
</protein>
<evidence type="ECO:0000256" key="11">
    <source>
        <dbReference type="ARBA" id="ARBA00048679"/>
    </source>
</evidence>
<dbReference type="AlphaFoldDB" id="A7T5T0"/>